<keyword evidence="3" id="KW-1185">Reference proteome</keyword>
<feature type="compositionally biased region" description="Basic and acidic residues" evidence="1">
    <location>
        <begin position="226"/>
        <end position="236"/>
    </location>
</feature>
<name>A0A8J4Y4B1_CHIOP</name>
<protein>
    <submittedName>
        <fullName evidence="2">Uncharacterized protein</fullName>
    </submittedName>
</protein>
<dbReference type="Proteomes" id="UP000770661">
    <property type="component" value="Unassembled WGS sequence"/>
</dbReference>
<evidence type="ECO:0000313" key="3">
    <source>
        <dbReference type="Proteomes" id="UP000770661"/>
    </source>
</evidence>
<proteinExistence type="predicted"/>
<evidence type="ECO:0000256" key="1">
    <source>
        <dbReference type="SAM" id="MobiDB-lite"/>
    </source>
</evidence>
<feature type="region of interest" description="Disordered" evidence="1">
    <location>
        <begin position="211"/>
        <end position="236"/>
    </location>
</feature>
<evidence type="ECO:0000313" key="2">
    <source>
        <dbReference type="EMBL" id="KAG0719953.1"/>
    </source>
</evidence>
<dbReference type="AlphaFoldDB" id="A0A8J4Y4B1"/>
<comment type="caution">
    <text evidence="2">The sequence shown here is derived from an EMBL/GenBank/DDBJ whole genome shotgun (WGS) entry which is preliminary data.</text>
</comment>
<organism evidence="2 3">
    <name type="scientific">Chionoecetes opilio</name>
    <name type="common">Atlantic snow crab</name>
    <name type="synonym">Cancer opilio</name>
    <dbReference type="NCBI Taxonomy" id="41210"/>
    <lineage>
        <taxon>Eukaryota</taxon>
        <taxon>Metazoa</taxon>
        <taxon>Ecdysozoa</taxon>
        <taxon>Arthropoda</taxon>
        <taxon>Crustacea</taxon>
        <taxon>Multicrustacea</taxon>
        <taxon>Malacostraca</taxon>
        <taxon>Eumalacostraca</taxon>
        <taxon>Eucarida</taxon>
        <taxon>Decapoda</taxon>
        <taxon>Pleocyemata</taxon>
        <taxon>Brachyura</taxon>
        <taxon>Eubrachyura</taxon>
        <taxon>Majoidea</taxon>
        <taxon>Majidae</taxon>
        <taxon>Chionoecetes</taxon>
    </lineage>
</organism>
<gene>
    <name evidence="2" type="ORF">GWK47_049435</name>
</gene>
<dbReference type="EMBL" id="JACEEZ010013588">
    <property type="protein sequence ID" value="KAG0719953.1"/>
    <property type="molecule type" value="Genomic_DNA"/>
</dbReference>
<reference evidence="2" key="1">
    <citation type="submission" date="2020-07" db="EMBL/GenBank/DDBJ databases">
        <title>The High-quality genome of the commercially important snow crab, Chionoecetes opilio.</title>
        <authorList>
            <person name="Jeong J.-H."/>
            <person name="Ryu S."/>
        </authorList>
    </citation>
    <scope>NUCLEOTIDE SEQUENCE</scope>
    <source>
        <strain evidence="2">MADBK_172401_WGS</strain>
        <tissue evidence="2">Digestive gland</tissue>
    </source>
</reference>
<accession>A0A8J4Y4B1</accession>
<dbReference type="OrthoDB" id="6382070at2759"/>
<sequence length="236" mass="27117">MLLTLPNRWNSLYDACSVLLQRVMDDDARLEAVNEVLRNEGGTNRNRTSYYGSDDQDKQVNHSPTAWTAYRLRRTHFPGVLLPTLTLMRVALERMEEARGDQALTYAKPLVRALLRQEGNKGGFNNRFSAMFKDLDLLMASALHPNYGMTTFNSSCVTQPRLDQEDDLEEDIKKELLAWKRSKEATLKKSHFPAKYRDQWVTLFIKYNTGIPSSANSRSDYQHSWGRPEAKEGVPQ</sequence>